<evidence type="ECO:0000259" key="8">
    <source>
        <dbReference type="SMART" id="SM00922"/>
    </source>
</evidence>
<dbReference type="Pfam" id="PF13378">
    <property type="entry name" value="MR_MLE_C"/>
    <property type="match status" value="1"/>
</dbReference>
<evidence type="ECO:0000313" key="9">
    <source>
        <dbReference type="EMBL" id="MCU7694951.1"/>
    </source>
</evidence>
<feature type="active site" description="Proton acceptor; specific for (R)-substrate epimerization" evidence="5">
    <location>
        <position position="161"/>
    </location>
</feature>
<evidence type="ECO:0000256" key="7">
    <source>
        <dbReference type="RuleBase" id="RU366006"/>
    </source>
</evidence>
<keyword evidence="2 6" id="KW-0479">Metal-binding</keyword>
<comment type="caution">
    <text evidence="9">The sequence shown here is derived from an EMBL/GenBank/DDBJ whole genome shotgun (WGS) entry which is preliminary data.</text>
</comment>
<comment type="similarity">
    <text evidence="1 7">Belongs to the mandelate racemase/muconate lactonizing enzyme family.</text>
</comment>
<evidence type="ECO:0000256" key="2">
    <source>
        <dbReference type="ARBA" id="ARBA00022723"/>
    </source>
</evidence>
<dbReference type="Gene3D" id="3.20.20.120">
    <property type="entry name" value="Enolase-like C-terminal domain"/>
    <property type="match status" value="1"/>
</dbReference>
<dbReference type="InterPro" id="IPR034603">
    <property type="entry name" value="Dipeptide_epimerase"/>
</dbReference>
<dbReference type="InterPro" id="IPR029017">
    <property type="entry name" value="Enolase-like_N"/>
</dbReference>
<dbReference type="Proteomes" id="UP001209317">
    <property type="component" value="Unassembled WGS sequence"/>
</dbReference>
<dbReference type="SUPFAM" id="SSF51604">
    <property type="entry name" value="Enolase C-terminal domain-like"/>
    <property type="match status" value="1"/>
</dbReference>
<organism evidence="9 10">
    <name type="scientific">Haoranjiania flava</name>
    <dbReference type="NCBI Taxonomy" id="1856322"/>
    <lineage>
        <taxon>Bacteria</taxon>
        <taxon>Pseudomonadati</taxon>
        <taxon>Bacteroidota</taxon>
        <taxon>Chitinophagia</taxon>
        <taxon>Chitinophagales</taxon>
        <taxon>Chitinophagaceae</taxon>
        <taxon>Haoranjiania</taxon>
    </lineage>
</organism>
<dbReference type="GO" id="GO:0000287">
    <property type="term" value="F:magnesium ion binding"/>
    <property type="evidence" value="ECO:0007669"/>
    <property type="project" value="UniProtKB-ARBA"/>
</dbReference>
<dbReference type="RefSeq" id="WP_263038436.1">
    <property type="nucleotide sequence ID" value="NZ_JAOTPL010000016.1"/>
</dbReference>
<dbReference type="PANTHER" id="PTHR48073:SF2">
    <property type="entry name" value="O-SUCCINYLBENZOATE SYNTHASE"/>
    <property type="match status" value="1"/>
</dbReference>
<proteinExistence type="inferred from homology"/>
<dbReference type="InterPro" id="IPR029065">
    <property type="entry name" value="Enolase_C-like"/>
</dbReference>
<dbReference type="SMART" id="SM00922">
    <property type="entry name" value="MR_MLE"/>
    <property type="match status" value="1"/>
</dbReference>
<evidence type="ECO:0000313" key="10">
    <source>
        <dbReference type="Proteomes" id="UP001209317"/>
    </source>
</evidence>
<evidence type="ECO:0000256" key="3">
    <source>
        <dbReference type="ARBA" id="ARBA00022842"/>
    </source>
</evidence>
<dbReference type="FunFam" id="3.30.390.10:FF:000009">
    <property type="entry name" value="Hydrophobic dipeptide epimerase"/>
    <property type="match status" value="1"/>
</dbReference>
<keyword evidence="10" id="KW-1185">Reference proteome</keyword>
<dbReference type="PANTHER" id="PTHR48073">
    <property type="entry name" value="O-SUCCINYLBENZOATE SYNTHASE-RELATED"/>
    <property type="match status" value="1"/>
</dbReference>
<dbReference type="InterPro" id="IPR013341">
    <property type="entry name" value="Mandelate_racemase_N_dom"/>
</dbReference>
<comment type="cofactor">
    <cofactor evidence="6 7">
        <name>Mg(2+)</name>
        <dbReference type="ChEBI" id="CHEBI:18420"/>
    </cofactor>
    <text evidence="6 7">Binds 1 Mg(2+) ion per subunit.</text>
</comment>
<reference evidence="9" key="1">
    <citation type="submission" date="2022-10" db="EMBL/GenBank/DDBJ databases">
        <authorList>
            <person name="Kim H.S."/>
            <person name="Kim J.-S."/>
            <person name="Suh M.K."/>
            <person name="Eom M.K."/>
            <person name="Lee J.-S."/>
        </authorList>
    </citation>
    <scope>NUCLEOTIDE SEQUENCE</scope>
    <source>
        <strain evidence="9">LIP-5</strain>
    </source>
</reference>
<sequence length="368" mass="40783">MQITAVKIYRFSIPMVPFVIATGVMDYAQNTYIEVFTDAGLKGVGECSAFPVIVGETQDTCFVLAEKFAELWVGKDPLNIEDRNAQLHAYIAGNYTIKSAFDMCLYDISAKAKGLPLYKFLGGTYFEPESDLTIGIDSIDNMRATAHDFVANRHVNIIKVKLGKNAEEDILRIQAIRQAVGNNTKIRVDANQGYTPADAVKLLQGIEKFDIEFCEQPMRTYDDDYLPELIQQTAIPVMADESVYTHRDAERLIRHMATDSINIKLAKSGGIAEALKIHEICKRNNIPNMLGGMLESRIALSANVHLALACDNIAYHDFDSCLLGHLADPVINGVTYKGMLLQTPDLPGIGAEADQSFLAQCEFVEYKL</sequence>
<feature type="binding site" evidence="6">
    <location>
        <position position="215"/>
    </location>
    <ligand>
        <name>Mg(2+)</name>
        <dbReference type="ChEBI" id="CHEBI:18420"/>
    </ligand>
</feature>
<dbReference type="SFLD" id="SFLDG00180">
    <property type="entry name" value="muconate_cycloisomerase"/>
    <property type="match status" value="1"/>
</dbReference>
<dbReference type="Pfam" id="PF02746">
    <property type="entry name" value="MR_MLE_N"/>
    <property type="match status" value="1"/>
</dbReference>
<dbReference type="EMBL" id="JAOTPL010000016">
    <property type="protein sequence ID" value="MCU7694951.1"/>
    <property type="molecule type" value="Genomic_DNA"/>
</dbReference>
<dbReference type="InterPro" id="IPR036849">
    <property type="entry name" value="Enolase-like_C_sf"/>
</dbReference>
<name>A0AAE3IRA0_9BACT</name>
<dbReference type="SFLD" id="SFLDF00009">
    <property type="entry name" value="o-succinylbenzoate_synthase"/>
    <property type="match status" value="1"/>
</dbReference>
<dbReference type="AlphaFoldDB" id="A0AAE3IRA0"/>
<feature type="binding site" evidence="6">
    <location>
        <position position="189"/>
    </location>
    <ligand>
        <name>Mg(2+)</name>
        <dbReference type="ChEBI" id="CHEBI:18420"/>
    </ligand>
</feature>
<feature type="binding site" evidence="6">
    <location>
        <position position="240"/>
    </location>
    <ligand>
        <name>Mg(2+)</name>
        <dbReference type="ChEBI" id="CHEBI:18420"/>
    </ligand>
</feature>
<dbReference type="SFLD" id="SFLDS00001">
    <property type="entry name" value="Enolase"/>
    <property type="match status" value="1"/>
</dbReference>
<dbReference type="SUPFAM" id="SSF54826">
    <property type="entry name" value="Enolase N-terminal domain-like"/>
    <property type="match status" value="1"/>
</dbReference>
<dbReference type="EC" id="5.1.1.-" evidence="7"/>
<accession>A0AAE3IRA0</accession>
<evidence type="ECO:0000256" key="1">
    <source>
        <dbReference type="ARBA" id="ARBA00008031"/>
    </source>
</evidence>
<evidence type="ECO:0000256" key="6">
    <source>
        <dbReference type="PIRSR" id="PIRSR634603-3"/>
    </source>
</evidence>
<feature type="active site" description="Proton acceptor; specific for (S)-substrate epimerization" evidence="5">
    <location>
        <position position="264"/>
    </location>
</feature>
<evidence type="ECO:0000256" key="5">
    <source>
        <dbReference type="PIRSR" id="PIRSR634603-1"/>
    </source>
</evidence>
<dbReference type="Gene3D" id="3.30.390.10">
    <property type="entry name" value="Enolase-like, N-terminal domain"/>
    <property type="match status" value="1"/>
</dbReference>
<dbReference type="GO" id="GO:0006518">
    <property type="term" value="P:peptide metabolic process"/>
    <property type="evidence" value="ECO:0007669"/>
    <property type="project" value="UniProtKB-ARBA"/>
</dbReference>
<feature type="domain" description="Mandelate racemase/muconate lactonizing enzyme C-terminal" evidence="8">
    <location>
        <begin position="139"/>
        <end position="236"/>
    </location>
</feature>
<dbReference type="CDD" id="cd03319">
    <property type="entry name" value="L-Ala-DL-Glu_epimerase"/>
    <property type="match status" value="1"/>
</dbReference>
<dbReference type="InterPro" id="IPR013342">
    <property type="entry name" value="Mandelate_racemase_C"/>
</dbReference>
<keyword evidence="3 6" id="KW-0460">Magnesium</keyword>
<evidence type="ECO:0000256" key="4">
    <source>
        <dbReference type="ARBA" id="ARBA00023235"/>
    </source>
</evidence>
<keyword evidence="4 7" id="KW-0413">Isomerase</keyword>
<gene>
    <name evidence="9" type="ORF">OD355_10525</name>
</gene>
<protein>
    <recommendedName>
        <fullName evidence="7">Dipeptide epimerase</fullName>
        <ecNumber evidence="7">5.1.1.-</ecNumber>
    </recommendedName>
</protein>
<dbReference type="GO" id="GO:0016855">
    <property type="term" value="F:racemase and epimerase activity, acting on amino acids and derivatives"/>
    <property type="evidence" value="ECO:0007669"/>
    <property type="project" value="UniProtKB-UniRule"/>
</dbReference>